<dbReference type="EMBL" id="UYRT01094212">
    <property type="protein sequence ID" value="VDN39455.1"/>
    <property type="molecule type" value="Genomic_DNA"/>
</dbReference>
<organism evidence="3">
    <name type="scientific">Gongylonema pulchrum</name>
    <dbReference type="NCBI Taxonomy" id="637853"/>
    <lineage>
        <taxon>Eukaryota</taxon>
        <taxon>Metazoa</taxon>
        <taxon>Ecdysozoa</taxon>
        <taxon>Nematoda</taxon>
        <taxon>Chromadorea</taxon>
        <taxon>Rhabditida</taxon>
        <taxon>Spirurina</taxon>
        <taxon>Spiruromorpha</taxon>
        <taxon>Spiruroidea</taxon>
        <taxon>Gongylonematidae</taxon>
        <taxon>Gongylonema</taxon>
    </lineage>
</organism>
<dbReference type="AlphaFoldDB" id="A0A183EMA0"/>
<proteinExistence type="predicted"/>
<evidence type="ECO:0000313" key="3">
    <source>
        <dbReference type="WBParaSite" id="GPUH_0002211801-mRNA-1"/>
    </source>
</evidence>
<evidence type="ECO:0000313" key="2">
    <source>
        <dbReference type="Proteomes" id="UP000271098"/>
    </source>
</evidence>
<keyword evidence="2" id="KW-1185">Reference proteome</keyword>
<protein>
    <submittedName>
        <fullName evidence="3">EF-hand domain-containing protein</fullName>
    </submittedName>
</protein>
<dbReference type="OrthoDB" id="10265007at2759"/>
<dbReference type="Proteomes" id="UP000271098">
    <property type="component" value="Unassembled WGS sequence"/>
</dbReference>
<dbReference type="WBParaSite" id="GPUH_0002211801-mRNA-1">
    <property type="protein sequence ID" value="GPUH_0002211801-mRNA-1"/>
    <property type="gene ID" value="GPUH_0002211801"/>
</dbReference>
<reference evidence="1 2" key="2">
    <citation type="submission" date="2018-11" db="EMBL/GenBank/DDBJ databases">
        <authorList>
            <consortium name="Pathogen Informatics"/>
        </authorList>
    </citation>
    <scope>NUCLEOTIDE SEQUENCE [LARGE SCALE GENOMIC DNA]</scope>
</reference>
<accession>A0A183EMA0</accession>
<reference evidence="3" key="1">
    <citation type="submission" date="2016-06" db="UniProtKB">
        <authorList>
            <consortium name="WormBaseParasite"/>
        </authorList>
    </citation>
    <scope>IDENTIFICATION</scope>
</reference>
<name>A0A183EMA0_9BILA</name>
<sequence length="185" mass="20756">MVAAMSSVVECLELQPAEISGLKAAGKKKVLLLGREKHTRSPSEESLRAKLRKEARRRGLKQKLESLPSDDDIEIFSMYLQVAAAVVKDDCNKLIDYLGYKEAVAKSSKVLQDFLPRKIFIDLLQISDETKSDGLVPVDSIINYIILRKRKMMNLISLHYYDSLGKGYLTGEVVAFSIFACSCCY</sequence>
<evidence type="ECO:0000313" key="1">
    <source>
        <dbReference type="EMBL" id="VDN39455.1"/>
    </source>
</evidence>
<gene>
    <name evidence="1" type="ORF">GPUH_LOCUS22092</name>
</gene>